<dbReference type="OrthoDB" id="2973572at2"/>
<organism evidence="1 2">
    <name type="scientific">Fictibacillus enclensis</name>
    <dbReference type="NCBI Taxonomy" id="1017270"/>
    <lineage>
        <taxon>Bacteria</taxon>
        <taxon>Bacillati</taxon>
        <taxon>Bacillota</taxon>
        <taxon>Bacilli</taxon>
        <taxon>Bacillales</taxon>
        <taxon>Fictibacillaceae</taxon>
        <taxon>Fictibacillus</taxon>
    </lineage>
</organism>
<comment type="caution">
    <text evidence="1">The sequence shown here is derived from an EMBL/GenBank/DDBJ whole genome shotgun (WGS) entry which is preliminary data.</text>
</comment>
<proteinExistence type="predicted"/>
<name>A0A0V8JAJ8_9BACL</name>
<evidence type="ECO:0000313" key="2">
    <source>
        <dbReference type="Proteomes" id="UP000054099"/>
    </source>
</evidence>
<protein>
    <submittedName>
        <fullName evidence="1">Uncharacterized protein</fullName>
    </submittedName>
</protein>
<dbReference type="Proteomes" id="UP000054099">
    <property type="component" value="Unassembled WGS sequence"/>
</dbReference>
<evidence type="ECO:0000313" key="1">
    <source>
        <dbReference type="EMBL" id="KSU84029.1"/>
    </source>
</evidence>
<sequence>MRNAESFEEVLEFSNAHQSAHGKMYLSQRETSPGGILFSDEDSGKQPLELEIKLLLKAENDSLYFSKRYMEDEEEEFEERMNQLDTLKNQFDIESVSSGEISDLLKKA</sequence>
<gene>
    <name evidence="1" type="ORF">AS030_00185</name>
</gene>
<dbReference type="AlphaFoldDB" id="A0A0V8JAJ8"/>
<dbReference type="RefSeq" id="WP_061967061.1">
    <property type="nucleotide sequence ID" value="NZ_FMAV01000001.1"/>
</dbReference>
<accession>A0A0V8JAJ8</accession>
<reference evidence="1 2" key="1">
    <citation type="journal article" date="2014" name="Antonie Van Leeuwenhoek">
        <title>Fictibacillus enclensis sp. nov., isolated from marine sediment.</title>
        <authorList>
            <person name="Dastager S.G."/>
            <person name="Mawlankar R."/>
            <person name="Srinivasan K."/>
            <person name="Tang S.K."/>
            <person name="Lee J.C."/>
            <person name="Ramana V.V."/>
            <person name="Shouche Y.S."/>
        </authorList>
    </citation>
    <scope>NUCLEOTIDE SEQUENCE [LARGE SCALE GENOMIC DNA]</scope>
    <source>
        <strain evidence="1 2">NIO-1003</strain>
    </source>
</reference>
<dbReference type="EMBL" id="LNQN01000001">
    <property type="protein sequence ID" value="KSU84029.1"/>
    <property type="molecule type" value="Genomic_DNA"/>
</dbReference>
<keyword evidence="2" id="KW-1185">Reference proteome</keyword>